<dbReference type="AlphaFoldDB" id="A0A348G2U0"/>
<accession>A0A348G2U0</accession>
<keyword evidence="5" id="KW-1185">Reference proteome</keyword>
<dbReference type="EMBL" id="AP018907">
    <property type="protein sequence ID" value="BBF93873.1"/>
    <property type="molecule type" value="Genomic_DNA"/>
</dbReference>
<dbReference type="SUPFAM" id="SSF51161">
    <property type="entry name" value="Trimeric LpxA-like enzymes"/>
    <property type="match status" value="1"/>
</dbReference>
<evidence type="ECO:0000256" key="3">
    <source>
        <dbReference type="SAM" id="MobiDB-lite"/>
    </source>
</evidence>
<dbReference type="PANTHER" id="PTHR23416:SF23">
    <property type="entry name" value="ACETYLTRANSFERASE C18B11.09C-RELATED"/>
    <property type="match status" value="1"/>
</dbReference>
<dbReference type="InterPro" id="IPR051159">
    <property type="entry name" value="Hexapeptide_acetyltransf"/>
</dbReference>
<feature type="region of interest" description="Disordered" evidence="3">
    <location>
        <begin position="18"/>
        <end position="46"/>
    </location>
</feature>
<dbReference type="Proteomes" id="UP000266934">
    <property type="component" value="Chromosome"/>
</dbReference>
<protein>
    <submittedName>
        <fullName evidence="4">Acetyltransferase</fullName>
    </submittedName>
</protein>
<sequence length="217" mass="23086">MFAKPDMEQLSVTDAAERATLEPAAPAPPATDGRQNARSRLRTVPSPSVGDKLRRLAWTIVESTLYRWSPVPLHGWRRFLLRMFGARIGKAAHPYPSARIWAPWNLTMGEGSCLAAGVDCYSAAPITLGDGSIVSQRAYLCAATHDIRDPAFPLVVGPITIGAHAWIAAEAFVGPGVTVSGFAVVGSRAVVTRDVAPAAVVVGNPARQIGIRTRDVP</sequence>
<dbReference type="InterPro" id="IPR011004">
    <property type="entry name" value="Trimer_LpxA-like_sf"/>
</dbReference>
<evidence type="ECO:0000313" key="4">
    <source>
        <dbReference type="EMBL" id="BBF93873.1"/>
    </source>
</evidence>
<dbReference type="Gene3D" id="2.160.10.10">
    <property type="entry name" value="Hexapeptide repeat proteins"/>
    <property type="match status" value="1"/>
</dbReference>
<reference evidence="4 5" key="1">
    <citation type="submission" date="2018-08" db="EMBL/GenBank/DDBJ databases">
        <title>Complete genome sequencing of Blastochloris tepida GI.</title>
        <authorList>
            <person name="Tsukatani Y."/>
            <person name="Mori H."/>
        </authorList>
    </citation>
    <scope>NUCLEOTIDE SEQUENCE [LARGE SCALE GENOMIC DNA]</scope>
    <source>
        <strain evidence="4 5">GI</strain>
    </source>
</reference>
<evidence type="ECO:0000256" key="2">
    <source>
        <dbReference type="ARBA" id="ARBA00022679"/>
    </source>
</evidence>
<keyword evidence="2 4" id="KW-0808">Transferase</keyword>
<dbReference type="CDD" id="cd05825">
    <property type="entry name" value="LbH_wcaF_like"/>
    <property type="match status" value="1"/>
</dbReference>
<organism evidence="4 5">
    <name type="scientific">Blastochloris tepida</name>
    <dbReference type="NCBI Taxonomy" id="2233851"/>
    <lineage>
        <taxon>Bacteria</taxon>
        <taxon>Pseudomonadati</taxon>
        <taxon>Pseudomonadota</taxon>
        <taxon>Alphaproteobacteria</taxon>
        <taxon>Hyphomicrobiales</taxon>
        <taxon>Blastochloridaceae</taxon>
        <taxon>Blastochloris</taxon>
    </lineage>
</organism>
<dbReference type="PANTHER" id="PTHR23416">
    <property type="entry name" value="SIALIC ACID SYNTHASE-RELATED"/>
    <property type="match status" value="1"/>
</dbReference>
<dbReference type="GO" id="GO:0005829">
    <property type="term" value="C:cytosol"/>
    <property type="evidence" value="ECO:0007669"/>
    <property type="project" value="TreeGrafter"/>
</dbReference>
<gene>
    <name evidence="4" type="primary">bme4</name>
    <name evidence="4" type="ORF">BLTE_25580</name>
</gene>
<comment type="similarity">
    <text evidence="1">Belongs to the transferase hexapeptide repeat family.</text>
</comment>
<dbReference type="GO" id="GO:0008374">
    <property type="term" value="F:O-acyltransferase activity"/>
    <property type="evidence" value="ECO:0007669"/>
    <property type="project" value="TreeGrafter"/>
</dbReference>
<evidence type="ECO:0000313" key="5">
    <source>
        <dbReference type="Proteomes" id="UP000266934"/>
    </source>
</evidence>
<evidence type="ECO:0000256" key="1">
    <source>
        <dbReference type="ARBA" id="ARBA00007274"/>
    </source>
</evidence>
<proteinExistence type="inferred from homology"/>
<dbReference type="RefSeq" id="WP_244599985.1">
    <property type="nucleotide sequence ID" value="NZ_AP018907.1"/>
</dbReference>
<name>A0A348G2U0_9HYPH</name>
<dbReference type="KEGG" id="blag:BLTE_25580"/>